<protein>
    <submittedName>
        <fullName evidence="2">CoA transferase</fullName>
    </submittedName>
</protein>
<reference evidence="2 3" key="1">
    <citation type="submission" date="2021-01" db="EMBL/GenBank/DDBJ databases">
        <title>Whole genome shotgun sequence of Actinoplanes deccanensis NBRC 13994.</title>
        <authorList>
            <person name="Komaki H."/>
            <person name="Tamura T."/>
        </authorList>
    </citation>
    <scope>NUCLEOTIDE SEQUENCE [LARGE SCALE GENOMIC DNA]</scope>
    <source>
        <strain evidence="2 3">NBRC 13994</strain>
    </source>
</reference>
<evidence type="ECO:0000313" key="2">
    <source>
        <dbReference type="EMBL" id="GID76921.1"/>
    </source>
</evidence>
<keyword evidence="1 2" id="KW-0808">Transferase</keyword>
<sequence length="407" mass="43124">MPDRPLDGVRVLDLTNVLAGPYCTYHLALLGAEVVKVEMPGRGDLARQLGPDPALNRAGLGASFLAQNAGKKSVEIDLKAPAGRSVFSELVTHADVLVENYRAGVMRRIGFGWEELRALNPRLIYCAITGFGQSGPLSQAPAYDQIIQGLSGMMSVTGTPSTAPQRVGFPVADTVGGLSAALAIVAALAGRHHDGEGRMLDVSMLEASMSAMGWAVSNYMVSGVEPEPMGDQNATAAPSGTFETADGPLNIAANRQEQFETLCRLVDRESLITDDRFADREARKHHRAQLNDALNEALRARPAAEWETILPAAGVPAARILTVPDAVDSAQLASRGFFAELPFPPGAPSAAVTRANGRLRVSGSGVLVDGEQLAPASAPPALGEHNAELPDLLRRWRTPSHDRLRAV</sequence>
<dbReference type="GO" id="GO:0016740">
    <property type="term" value="F:transferase activity"/>
    <property type="evidence" value="ECO:0007669"/>
    <property type="project" value="UniProtKB-KW"/>
</dbReference>
<evidence type="ECO:0000256" key="1">
    <source>
        <dbReference type="ARBA" id="ARBA00022679"/>
    </source>
</evidence>
<organism evidence="2 3">
    <name type="scientific">Paractinoplanes deccanensis</name>
    <dbReference type="NCBI Taxonomy" id="113561"/>
    <lineage>
        <taxon>Bacteria</taxon>
        <taxon>Bacillati</taxon>
        <taxon>Actinomycetota</taxon>
        <taxon>Actinomycetes</taxon>
        <taxon>Micromonosporales</taxon>
        <taxon>Micromonosporaceae</taxon>
        <taxon>Paractinoplanes</taxon>
    </lineage>
</organism>
<proteinExistence type="predicted"/>
<gene>
    <name evidence="2" type="ORF">Ade02nite_55620</name>
</gene>
<accession>A0ABQ3YAE7</accession>
<name>A0ABQ3YAE7_9ACTN</name>
<dbReference type="SUPFAM" id="SSF89796">
    <property type="entry name" value="CoA-transferase family III (CaiB/BaiF)"/>
    <property type="match status" value="1"/>
</dbReference>
<dbReference type="Gene3D" id="3.40.50.10540">
    <property type="entry name" value="Crotonobetainyl-coa:carnitine coa-transferase, domain 1"/>
    <property type="match status" value="1"/>
</dbReference>
<dbReference type="InterPro" id="IPR023606">
    <property type="entry name" value="CoA-Trfase_III_dom_1_sf"/>
</dbReference>
<dbReference type="Gene3D" id="3.30.1540.10">
    <property type="entry name" value="formyl-coa transferase, domain 3"/>
    <property type="match status" value="1"/>
</dbReference>
<keyword evidence="3" id="KW-1185">Reference proteome</keyword>
<dbReference type="EMBL" id="BOMI01000111">
    <property type="protein sequence ID" value="GID76921.1"/>
    <property type="molecule type" value="Genomic_DNA"/>
</dbReference>
<dbReference type="PANTHER" id="PTHR48207">
    <property type="entry name" value="SUCCINATE--HYDROXYMETHYLGLUTARATE COA-TRANSFERASE"/>
    <property type="match status" value="1"/>
</dbReference>
<evidence type="ECO:0000313" key="3">
    <source>
        <dbReference type="Proteomes" id="UP000609879"/>
    </source>
</evidence>
<dbReference type="Proteomes" id="UP000609879">
    <property type="component" value="Unassembled WGS sequence"/>
</dbReference>
<dbReference type="InterPro" id="IPR044855">
    <property type="entry name" value="CoA-Trfase_III_dom3_sf"/>
</dbReference>
<dbReference type="PANTHER" id="PTHR48207:SF3">
    <property type="entry name" value="SUCCINATE--HYDROXYMETHYLGLUTARATE COA-TRANSFERASE"/>
    <property type="match status" value="1"/>
</dbReference>
<dbReference type="InterPro" id="IPR050483">
    <property type="entry name" value="CoA-transferase_III_domain"/>
</dbReference>
<comment type="caution">
    <text evidence="2">The sequence shown here is derived from an EMBL/GenBank/DDBJ whole genome shotgun (WGS) entry which is preliminary data.</text>
</comment>
<dbReference type="RefSeq" id="WP_203770239.1">
    <property type="nucleotide sequence ID" value="NZ_BAAABO010000020.1"/>
</dbReference>
<dbReference type="InterPro" id="IPR003673">
    <property type="entry name" value="CoA-Trfase_fam_III"/>
</dbReference>
<dbReference type="Pfam" id="PF02515">
    <property type="entry name" value="CoA_transf_3"/>
    <property type="match status" value="1"/>
</dbReference>